<evidence type="ECO:0000256" key="13">
    <source>
        <dbReference type="SAM" id="SignalP"/>
    </source>
</evidence>
<dbReference type="InterPro" id="IPR011992">
    <property type="entry name" value="EF-hand-dom_pair"/>
</dbReference>
<evidence type="ECO:0000259" key="14">
    <source>
        <dbReference type="PROSITE" id="PS50222"/>
    </source>
</evidence>
<feature type="signal peptide" evidence="13">
    <location>
        <begin position="1"/>
        <end position="26"/>
    </location>
</feature>
<evidence type="ECO:0000256" key="4">
    <source>
        <dbReference type="ARBA" id="ARBA00022729"/>
    </source>
</evidence>
<keyword evidence="8" id="KW-0325">Glycoprotein</keyword>
<feature type="domain" description="EF-hand" evidence="14">
    <location>
        <begin position="187"/>
        <end position="222"/>
    </location>
</feature>
<dbReference type="HOGENOM" id="CLU_044718_0_0_1"/>
<keyword evidence="7" id="KW-0106">Calcium</keyword>
<comment type="similarity">
    <text evidence="2">Belongs to the CREC family.</text>
</comment>
<keyword evidence="6" id="KW-0256">Endoplasmic reticulum</keyword>
<evidence type="ECO:0000256" key="8">
    <source>
        <dbReference type="ARBA" id="ARBA00023180"/>
    </source>
</evidence>
<evidence type="ECO:0000313" key="15">
    <source>
        <dbReference type="Ensembl" id="ENSTNIP00000000423.1"/>
    </source>
</evidence>
<reference evidence="16" key="1">
    <citation type="journal article" date="2004" name="Nature">
        <title>Genome duplication in the teleost fish Tetraodon nigroviridis reveals the early vertebrate proto-karyotype.</title>
        <authorList>
            <person name="Jaillon O."/>
            <person name="Aury J.-M."/>
            <person name="Brunet F."/>
            <person name="Petit J.-L."/>
            <person name="Stange-Thomann N."/>
            <person name="Mauceli E."/>
            <person name="Bouneau L."/>
            <person name="Fischer C."/>
            <person name="Ozouf-Costaz C."/>
            <person name="Bernot A."/>
            <person name="Nicaud S."/>
            <person name="Jaffe D."/>
            <person name="Fisher S."/>
            <person name="Lutfalla G."/>
            <person name="Dossat C."/>
            <person name="Segurens B."/>
            <person name="Dasilva C."/>
            <person name="Salanoubat M."/>
            <person name="Levy M."/>
            <person name="Boudet N."/>
            <person name="Castellano S."/>
            <person name="Anthouard V."/>
            <person name="Jubin C."/>
            <person name="Castelli V."/>
            <person name="Katinka M."/>
            <person name="Vacherie B."/>
            <person name="Biemont C."/>
            <person name="Skalli Z."/>
            <person name="Cattolico L."/>
            <person name="Poulain J."/>
            <person name="De Berardinis V."/>
            <person name="Cruaud C."/>
            <person name="Duprat S."/>
            <person name="Brottier P."/>
            <person name="Coutanceau J.-P."/>
            <person name="Gouzy J."/>
            <person name="Parra G."/>
            <person name="Lardier G."/>
            <person name="Chapple C."/>
            <person name="McKernan K.J."/>
            <person name="McEwan P."/>
            <person name="Bosak S."/>
            <person name="Kellis M."/>
            <person name="Volff J.-N."/>
            <person name="Guigo R."/>
            <person name="Zody M.C."/>
            <person name="Mesirov J."/>
            <person name="Lindblad-Toh K."/>
            <person name="Birren B."/>
            <person name="Nusbaum C."/>
            <person name="Kahn D."/>
            <person name="Robinson-Rechavi M."/>
            <person name="Laudet V."/>
            <person name="Schachter V."/>
            <person name="Quetier F."/>
            <person name="Saurin W."/>
            <person name="Scarpelli C."/>
            <person name="Wincker P."/>
            <person name="Lander E.S."/>
            <person name="Weissenbach J."/>
            <person name="Roest Crollius H."/>
        </authorList>
    </citation>
    <scope>NUCLEOTIDE SEQUENCE [LARGE SCALE GENOMIC DNA]</scope>
</reference>
<evidence type="ECO:0000256" key="9">
    <source>
        <dbReference type="ARBA" id="ARBA00023186"/>
    </source>
</evidence>
<evidence type="ECO:0000256" key="6">
    <source>
        <dbReference type="ARBA" id="ARBA00022824"/>
    </source>
</evidence>
<evidence type="ECO:0000256" key="12">
    <source>
        <dbReference type="ARBA" id="ARBA00072696"/>
    </source>
</evidence>
<keyword evidence="9" id="KW-0143">Chaperone</keyword>
<dbReference type="InterPro" id="IPR002048">
    <property type="entry name" value="EF_hand_dom"/>
</dbReference>
<dbReference type="GO" id="GO:0015031">
    <property type="term" value="P:protein transport"/>
    <property type="evidence" value="ECO:0007669"/>
    <property type="project" value="UniProtKB-ARBA"/>
</dbReference>
<keyword evidence="5" id="KW-0677">Repeat</keyword>
<dbReference type="GO" id="GO:0005509">
    <property type="term" value="F:calcium ion binding"/>
    <property type="evidence" value="ECO:0007669"/>
    <property type="project" value="InterPro"/>
</dbReference>
<dbReference type="SUPFAM" id="SSF47473">
    <property type="entry name" value="EF-hand"/>
    <property type="match status" value="1"/>
</dbReference>
<dbReference type="GO" id="GO:0005788">
    <property type="term" value="C:endoplasmic reticulum lumen"/>
    <property type="evidence" value="ECO:0007669"/>
    <property type="project" value="UniProtKB-SubCell"/>
</dbReference>
<dbReference type="PROSITE" id="PS50222">
    <property type="entry name" value="EF_HAND_2"/>
    <property type="match status" value="3"/>
</dbReference>
<feature type="domain" description="EF-hand" evidence="14">
    <location>
        <begin position="65"/>
        <end position="100"/>
    </location>
</feature>
<evidence type="ECO:0000256" key="3">
    <source>
        <dbReference type="ARBA" id="ARBA00022723"/>
    </source>
</evidence>
<name>H3BWR0_TETNG</name>
<keyword evidence="3" id="KW-0479">Metal-binding</keyword>
<protein>
    <recommendedName>
        <fullName evidence="12">Reticulocalbin-3</fullName>
    </recommendedName>
</protein>
<dbReference type="FunFam" id="1.10.238.10:FF:000104">
    <property type="entry name" value="calumenin isoform X1"/>
    <property type="match status" value="1"/>
</dbReference>
<dbReference type="Pfam" id="PF13202">
    <property type="entry name" value="EF-hand_5"/>
    <property type="match status" value="1"/>
</dbReference>
<organism evidence="15 16">
    <name type="scientific">Tetraodon nigroviridis</name>
    <name type="common">Spotted green pufferfish</name>
    <name type="synonym">Chelonodon nigroviridis</name>
    <dbReference type="NCBI Taxonomy" id="99883"/>
    <lineage>
        <taxon>Eukaryota</taxon>
        <taxon>Metazoa</taxon>
        <taxon>Chordata</taxon>
        <taxon>Craniata</taxon>
        <taxon>Vertebrata</taxon>
        <taxon>Euteleostomi</taxon>
        <taxon>Actinopterygii</taxon>
        <taxon>Neopterygii</taxon>
        <taxon>Teleostei</taxon>
        <taxon>Neoteleostei</taxon>
        <taxon>Acanthomorphata</taxon>
        <taxon>Eupercaria</taxon>
        <taxon>Tetraodontiformes</taxon>
        <taxon>Tetradontoidea</taxon>
        <taxon>Tetraodontidae</taxon>
        <taxon>Tetraodon</taxon>
    </lineage>
</organism>
<dbReference type="OMA" id="TWEEYNM"/>
<dbReference type="PANTHER" id="PTHR10827">
    <property type="entry name" value="RETICULOCALBIN"/>
    <property type="match status" value="1"/>
</dbReference>
<keyword evidence="4 13" id="KW-0732">Signal</keyword>
<dbReference type="Gene3D" id="1.10.238.10">
    <property type="entry name" value="EF-hand"/>
    <property type="match status" value="2"/>
</dbReference>
<dbReference type="AlphaFoldDB" id="H3BWR0"/>
<reference evidence="15" key="3">
    <citation type="submission" date="2025-09" db="UniProtKB">
        <authorList>
            <consortium name="Ensembl"/>
        </authorList>
    </citation>
    <scope>IDENTIFICATION</scope>
</reference>
<evidence type="ECO:0000256" key="7">
    <source>
        <dbReference type="ARBA" id="ARBA00022837"/>
    </source>
</evidence>
<dbReference type="InterPro" id="IPR018247">
    <property type="entry name" value="EF_Hand_1_Ca_BS"/>
</dbReference>
<reference evidence="15" key="2">
    <citation type="submission" date="2025-08" db="UniProtKB">
        <authorList>
            <consortium name="Ensembl"/>
        </authorList>
    </citation>
    <scope>IDENTIFICATION</scope>
</reference>
<proteinExistence type="inferred from homology"/>
<comment type="subunit">
    <text evidence="11">Interacts with PCSK6 (immature form including the propeptide); probably involved in the maturation and the secretion of PCSK6.</text>
</comment>
<evidence type="ECO:0000313" key="16">
    <source>
        <dbReference type="Proteomes" id="UP000007303"/>
    </source>
</evidence>
<evidence type="ECO:0000256" key="1">
    <source>
        <dbReference type="ARBA" id="ARBA00004319"/>
    </source>
</evidence>
<evidence type="ECO:0000256" key="2">
    <source>
        <dbReference type="ARBA" id="ARBA00006431"/>
    </source>
</evidence>
<dbReference type="InParanoid" id="H3BWR0"/>
<dbReference type="Ensembl" id="ENSTNIT00000003364.1">
    <property type="protein sequence ID" value="ENSTNIP00000000423.1"/>
    <property type="gene ID" value="ENSTNIG00000001567.1"/>
</dbReference>
<evidence type="ECO:0000256" key="11">
    <source>
        <dbReference type="ARBA" id="ARBA00063143"/>
    </source>
</evidence>
<accession>H3BWR0</accession>
<keyword evidence="16" id="KW-1185">Reference proteome</keyword>
<feature type="domain" description="EF-hand" evidence="14">
    <location>
        <begin position="262"/>
        <end position="297"/>
    </location>
</feature>
<comment type="function">
    <text evidence="10">Probable molecular chaperone assisting protein biosynthesis and transport in the endoplasmic reticulum. Required for the proper biosynthesis and transport of pulmonary surfactant-associated protein A/SP-A, pulmonary surfactant-associated protein D/SP-D and the lipid transporter ABCA3. By regulating both the proper expression and the degradation through the endoplasmic reticulum-associated protein degradation pathway of these proteins plays a crucial role in pulmonary surfactant homeostasis. Has an anti-fibrotic activity by negatively regulating the secretion of type I and type III collagens. This calcium-binding protein also transiently associates with immature PCSK6 and regulates its secretion.</text>
</comment>
<evidence type="ECO:0000256" key="5">
    <source>
        <dbReference type="ARBA" id="ARBA00022737"/>
    </source>
</evidence>
<dbReference type="GeneTree" id="ENSGT01010000222360"/>
<dbReference type="STRING" id="99883.ENSTNIP00000000423"/>
<evidence type="ECO:0000256" key="10">
    <source>
        <dbReference type="ARBA" id="ARBA00056975"/>
    </source>
</evidence>
<dbReference type="PANTHER" id="PTHR10827:SF78">
    <property type="entry name" value="RETICULOCALBIN-2"/>
    <property type="match status" value="1"/>
</dbReference>
<dbReference type="SMART" id="SM00054">
    <property type="entry name" value="EFh"/>
    <property type="match status" value="4"/>
</dbReference>
<feature type="chain" id="PRO_5003580352" description="Reticulocalbin-3" evidence="13">
    <location>
        <begin position="27"/>
        <end position="313"/>
    </location>
</feature>
<dbReference type="Pfam" id="PF13499">
    <property type="entry name" value="EF-hand_7"/>
    <property type="match status" value="1"/>
</dbReference>
<dbReference type="Proteomes" id="UP000007303">
    <property type="component" value="Unassembled WGS sequence"/>
</dbReference>
<dbReference type="PROSITE" id="PS00018">
    <property type="entry name" value="EF_HAND_1"/>
    <property type="match status" value="3"/>
</dbReference>
<sequence>PAFCPQMLSSALLMLLVLHFKSGLSSHKHQDEDHYFGQQHNPEHDMDVLLGDEDTGEIKNLSPAEQKVKIMEILTKIDTNADKRLNAEELTAWIQHVYRKYALDDAIPPHGASLSYVVSWEEYNIVSHGQLIHFDDPAVPDDPEKESLKYLQLKERRRFDFADADGTPGLNVTEFLAFIHPSEVDRMADFTIEDVLAEYDADKDGYISLSEFIGDVRGDEDTPSRWEVEETVRFKDLYDQDKDGKLNREEQLRWVAPNSYGSAREEAVHLIEEMDQDGDGQISEAEVLKNQETFLNSEVTDYGRQLHVSHDEL</sequence>
<comment type="subcellular location">
    <subcellularLocation>
        <location evidence="1">Endoplasmic reticulum lumen</location>
    </subcellularLocation>
</comment>